<name>A0ABV9KDF1_9RHOB</name>
<reference evidence="4" key="1">
    <citation type="journal article" date="2019" name="Int. J. Syst. Evol. Microbiol.">
        <title>The Global Catalogue of Microorganisms (GCM) 10K type strain sequencing project: providing services to taxonomists for standard genome sequencing and annotation.</title>
        <authorList>
            <consortium name="The Broad Institute Genomics Platform"/>
            <consortium name="The Broad Institute Genome Sequencing Center for Infectious Disease"/>
            <person name="Wu L."/>
            <person name="Ma J."/>
        </authorList>
    </citation>
    <scope>NUCLEOTIDE SEQUENCE [LARGE SCALE GENOMIC DNA]</scope>
    <source>
        <strain evidence="4">CGMCC 4.7283</strain>
    </source>
</reference>
<dbReference type="SUPFAM" id="SSF53850">
    <property type="entry name" value="Periplasmic binding protein-like II"/>
    <property type="match status" value="1"/>
</dbReference>
<dbReference type="Proteomes" id="UP001595973">
    <property type="component" value="Unassembled WGS sequence"/>
</dbReference>
<comment type="caution">
    <text evidence="3">The sequence shown here is derived from an EMBL/GenBank/DDBJ whole genome shotgun (WGS) entry which is preliminary data.</text>
</comment>
<keyword evidence="4" id="KW-1185">Reference proteome</keyword>
<dbReference type="PANTHER" id="PTHR30006">
    <property type="entry name" value="THIAMINE-BINDING PERIPLASMIC PROTEIN-RELATED"/>
    <property type="match status" value="1"/>
</dbReference>
<sequence length="365" mass="38514">MKNKLLATVSLIAVAAAPIAQAQSVDELYAAAKTEGMLTTIALPHDWCGYGAVIEGFKAKYPGIEVNELNPDAGSADELEAIRANKDNKGPQAPDVIDVGLAFGPAAKDEGLIQPYKVSTWDTIPDGAKDAEGYWYGDYYGVMSFIVNKDLVPNSPMSFADLLKPEYAGSVALAGDPRASNQAILAVLAAGLAKGAEAGKPAAEAGLEFFAELNKAGNFVPVIGKAGTLAQGTTPITIKWDYNALADRDTLNGNPPVDVIVPSDGVLAGVYVQAISAYAPHPNAAKLWMEYLYSDEGQLGWLAGYCHPIRFNDLAKKGVIPQEMMDKLPPAEGYEKAVFPTLDQVNANKEAVVGGWDSVVGANVQ</sequence>
<dbReference type="PANTHER" id="PTHR30006:SF2">
    <property type="entry name" value="ABC TRANSPORTER SUBSTRATE-BINDING PROTEIN"/>
    <property type="match status" value="1"/>
</dbReference>
<evidence type="ECO:0000313" key="4">
    <source>
        <dbReference type="Proteomes" id="UP001595973"/>
    </source>
</evidence>
<dbReference type="RefSeq" id="WP_380716338.1">
    <property type="nucleotide sequence ID" value="NZ_JBHSGI010000002.1"/>
</dbReference>
<protein>
    <submittedName>
        <fullName evidence="3">ABC transporter substrate-binding protein</fullName>
    </submittedName>
</protein>
<feature type="signal peptide" evidence="2">
    <location>
        <begin position="1"/>
        <end position="22"/>
    </location>
</feature>
<evidence type="ECO:0000256" key="2">
    <source>
        <dbReference type="SAM" id="SignalP"/>
    </source>
</evidence>
<gene>
    <name evidence="3" type="ORF">ACFO5X_06015</name>
</gene>
<dbReference type="Pfam" id="PF13343">
    <property type="entry name" value="SBP_bac_6"/>
    <property type="match status" value="1"/>
</dbReference>
<accession>A0ABV9KDF1</accession>
<keyword evidence="1 2" id="KW-0732">Signal</keyword>
<dbReference type="Gene3D" id="3.40.190.10">
    <property type="entry name" value="Periplasmic binding protein-like II"/>
    <property type="match status" value="2"/>
</dbReference>
<organism evidence="3 4">
    <name type="scientific">Seohaeicola nanhaiensis</name>
    <dbReference type="NCBI Taxonomy" id="1387282"/>
    <lineage>
        <taxon>Bacteria</taxon>
        <taxon>Pseudomonadati</taxon>
        <taxon>Pseudomonadota</taxon>
        <taxon>Alphaproteobacteria</taxon>
        <taxon>Rhodobacterales</taxon>
        <taxon>Roseobacteraceae</taxon>
        <taxon>Seohaeicola</taxon>
    </lineage>
</organism>
<evidence type="ECO:0000256" key="1">
    <source>
        <dbReference type="ARBA" id="ARBA00022729"/>
    </source>
</evidence>
<feature type="chain" id="PRO_5047146242" evidence="2">
    <location>
        <begin position="23"/>
        <end position="365"/>
    </location>
</feature>
<evidence type="ECO:0000313" key="3">
    <source>
        <dbReference type="EMBL" id="MFC4668104.1"/>
    </source>
</evidence>
<dbReference type="EMBL" id="JBHSGI010000002">
    <property type="protein sequence ID" value="MFC4668104.1"/>
    <property type="molecule type" value="Genomic_DNA"/>
</dbReference>
<proteinExistence type="predicted"/>